<evidence type="ECO:0000256" key="3">
    <source>
        <dbReference type="ARBA" id="ARBA00022512"/>
    </source>
</evidence>
<dbReference type="AlphaFoldDB" id="A0A4Y9Y965"/>
<reference evidence="9 10" key="1">
    <citation type="submission" date="2019-01" db="EMBL/GenBank/DDBJ databases">
        <title>Genome sequencing of the rare red list fungi Fomitopsis rosea.</title>
        <authorList>
            <person name="Buettner E."/>
            <person name="Kellner H."/>
        </authorList>
    </citation>
    <scope>NUCLEOTIDE SEQUENCE [LARGE SCALE GENOMIC DNA]</scope>
    <source>
        <strain evidence="9 10">DSM 105464</strain>
    </source>
</reference>
<dbReference type="SMART" id="SM00075">
    <property type="entry name" value="HYDRO"/>
    <property type="match status" value="1"/>
</dbReference>
<comment type="caution">
    <text evidence="9">The sequence shown here is derived from an EMBL/GenBank/DDBJ whole genome shotgun (WGS) entry which is preliminary data.</text>
</comment>
<dbReference type="STRING" id="34475.A0A4Y9Y965"/>
<dbReference type="Proteomes" id="UP000814176">
    <property type="component" value="Unassembled WGS sequence"/>
</dbReference>
<keyword evidence="3 7" id="KW-0134">Cell wall</keyword>
<evidence type="ECO:0000313" key="11">
    <source>
        <dbReference type="Proteomes" id="UP000814176"/>
    </source>
</evidence>
<keyword evidence="5 7" id="KW-0732">Signal</keyword>
<dbReference type="GeneID" id="72007803"/>
<dbReference type="GO" id="GO:0009277">
    <property type="term" value="C:fungal-type cell wall"/>
    <property type="evidence" value="ECO:0007669"/>
    <property type="project" value="InterPro"/>
</dbReference>
<dbReference type="GO" id="GO:0005199">
    <property type="term" value="F:structural constituent of cell wall"/>
    <property type="evidence" value="ECO:0007669"/>
    <property type="project" value="InterPro"/>
</dbReference>
<name>A0A4Y9Y965_9APHY</name>
<organism evidence="9 10">
    <name type="scientific">Rhodofomes roseus</name>
    <dbReference type="NCBI Taxonomy" id="34475"/>
    <lineage>
        <taxon>Eukaryota</taxon>
        <taxon>Fungi</taxon>
        <taxon>Dikarya</taxon>
        <taxon>Basidiomycota</taxon>
        <taxon>Agaricomycotina</taxon>
        <taxon>Agaricomycetes</taxon>
        <taxon>Polyporales</taxon>
        <taxon>Rhodofomes</taxon>
    </lineage>
</organism>
<evidence type="ECO:0000256" key="4">
    <source>
        <dbReference type="ARBA" id="ARBA00022525"/>
    </source>
</evidence>
<keyword evidence="11" id="KW-1185">Reference proteome</keyword>
<keyword evidence="6 7" id="KW-1015">Disulfide bond</keyword>
<comment type="similarity">
    <text evidence="2 7">Belongs to the fungal hydrophobin family.</text>
</comment>
<dbReference type="RefSeq" id="XP_047782151.1">
    <property type="nucleotide sequence ID" value="XM_047927071.1"/>
</dbReference>
<evidence type="ECO:0000256" key="5">
    <source>
        <dbReference type="ARBA" id="ARBA00022729"/>
    </source>
</evidence>
<dbReference type="CDD" id="cd23507">
    <property type="entry name" value="hydrophobin_I"/>
    <property type="match status" value="1"/>
</dbReference>
<dbReference type="PROSITE" id="PS00956">
    <property type="entry name" value="HYDROPHOBIN"/>
    <property type="match status" value="1"/>
</dbReference>
<feature type="chain" id="PRO_5021440571" description="Hydrophobin" evidence="7">
    <location>
        <begin position="20"/>
        <end position="128"/>
    </location>
</feature>
<feature type="signal peptide" evidence="7">
    <location>
        <begin position="1"/>
        <end position="19"/>
    </location>
</feature>
<reference evidence="8 11" key="2">
    <citation type="journal article" date="2021" name="Environ. Microbiol.">
        <title>Gene family expansions and transcriptome signatures uncover fungal adaptations to wood decay.</title>
        <authorList>
            <person name="Hage H."/>
            <person name="Miyauchi S."/>
            <person name="Viragh M."/>
            <person name="Drula E."/>
            <person name="Min B."/>
            <person name="Chaduli D."/>
            <person name="Navarro D."/>
            <person name="Favel A."/>
            <person name="Norest M."/>
            <person name="Lesage-Meessen L."/>
            <person name="Balint B."/>
            <person name="Merenyi Z."/>
            <person name="de Eugenio L."/>
            <person name="Morin E."/>
            <person name="Martinez A.T."/>
            <person name="Baldrian P."/>
            <person name="Stursova M."/>
            <person name="Martinez M.J."/>
            <person name="Novotny C."/>
            <person name="Magnuson J.K."/>
            <person name="Spatafora J.W."/>
            <person name="Maurice S."/>
            <person name="Pangilinan J."/>
            <person name="Andreopoulos W."/>
            <person name="LaButti K."/>
            <person name="Hundley H."/>
            <person name="Na H."/>
            <person name="Kuo A."/>
            <person name="Barry K."/>
            <person name="Lipzen A."/>
            <person name="Henrissat B."/>
            <person name="Riley R."/>
            <person name="Ahrendt S."/>
            <person name="Nagy L.G."/>
            <person name="Grigoriev I.V."/>
            <person name="Martin F."/>
            <person name="Rosso M.N."/>
        </authorList>
    </citation>
    <scope>NUCLEOTIDE SEQUENCE [LARGE SCALE GENOMIC DNA]</scope>
    <source>
        <strain evidence="8 11">CIRM-BRFM 1785</strain>
    </source>
</reference>
<comment type="subcellular location">
    <subcellularLocation>
        <location evidence="1 7">Secreted</location>
        <location evidence="1 7">Cell wall</location>
    </subcellularLocation>
</comment>
<evidence type="ECO:0000256" key="7">
    <source>
        <dbReference type="RuleBase" id="RU365009"/>
    </source>
</evidence>
<evidence type="ECO:0000256" key="6">
    <source>
        <dbReference type="ARBA" id="ARBA00023157"/>
    </source>
</evidence>
<evidence type="ECO:0000313" key="9">
    <source>
        <dbReference type="EMBL" id="TFY58303.1"/>
    </source>
</evidence>
<dbReference type="EMBL" id="JADCUA010000004">
    <property type="protein sequence ID" value="KAH9840685.1"/>
    <property type="molecule type" value="Genomic_DNA"/>
</dbReference>
<accession>A0A4Y9Y965</accession>
<dbReference type="Proteomes" id="UP000298390">
    <property type="component" value="Unassembled WGS sequence"/>
</dbReference>
<dbReference type="InterPro" id="IPR019778">
    <property type="entry name" value="Class_I_Hydrophobin_CS"/>
</dbReference>
<protein>
    <recommendedName>
        <fullName evidence="7">Hydrophobin</fullName>
    </recommendedName>
</protein>
<evidence type="ECO:0000313" key="8">
    <source>
        <dbReference type="EMBL" id="KAH9840685.1"/>
    </source>
</evidence>
<evidence type="ECO:0000256" key="1">
    <source>
        <dbReference type="ARBA" id="ARBA00004191"/>
    </source>
</evidence>
<dbReference type="EMBL" id="SEKV01000369">
    <property type="protein sequence ID" value="TFY58303.1"/>
    <property type="molecule type" value="Genomic_DNA"/>
</dbReference>
<evidence type="ECO:0000313" key="10">
    <source>
        <dbReference type="Proteomes" id="UP000298390"/>
    </source>
</evidence>
<evidence type="ECO:0000256" key="2">
    <source>
        <dbReference type="ARBA" id="ARBA00010446"/>
    </source>
</evidence>
<dbReference type="InterPro" id="IPR001338">
    <property type="entry name" value="Class_I_Hydrophobin"/>
</dbReference>
<sequence>MQFALTFLTTILAALFVKAAPSPTHIGIGADANAHVGIDVSARDNSSCNAGATYCCNNSVNATNADSSTTNILATIGIDLSNALNNVGLGCKSTIGGAACSSQTLCCTNDTFEGLIALDCVDVGSVSV</sequence>
<dbReference type="OrthoDB" id="4225815at2759"/>
<dbReference type="Pfam" id="PF01185">
    <property type="entry name" value="Hydrophobin"/>
    <property type="match status" value="1"/>
</dbReference>
<keyword evidence="4 7" id="KW-0964">Secreted</keyword>
<gene>
    <name evidence="8" type="ORF">C8Q71DRAFT_854560</name>
    <name evidence="9" type="ORF">EVJ58_g6500</name>
</gene>
<proteinExistence type="inferred from homology"/>